<evidence type="ECO:0000256" key="1">
    <source>
        <dbReference type="ARBA" id="ARBA00006721"/>
    </source>
</evidence>
<keyword evidence="3" id="KW-0808">Transferase</keyword>
<dbReference type="PANTHER" id="PTHR10730:SF53">
    <property type="entry name" value="GLYCOSYLTRANSFERASE 25 FAMILY MEMBER"/>
    <property type="match status" value="1"/>
</dbReference>
<evidence type="ECO:0000256" key="3">
    <source>
        <dbReference type="ARBA" id="ARBA00022679"/>
    </source>
</evidence>
<name>A0ABQ8GJ99_9PEZI</name>
<organism evidence="4 5">
    <name type="scientific">Macrophomina phaseolina</name>
    <dbReference type="NCBI Taxonomy" id="35725"/>
    <lineage>
        <taxon>Eukaryota</taxon>
        <taxon>Fungi</taxon>
        <taxon>Dikarya</taxon>
        <taxon>Ascomycota</taxon>
        <taxon>Pezizomycotina</taxon>
        <taxon>Dothideomycetes</taxon>
        <taxon>Dothideomycetes incertae sedis</taxon>
        <taxon>Botryosphaeriales</taxon>
        <taxon>Botryosphaeriaceae</taxon>
        <taxon>Macrophomina</taxon>
    </lineage>
</organism>
<sequence>MKARSFIIYLSLSIFLLWNLSMLARLALSRTQHILRTNSWNNAGASNATLGFGAILALTSNDAETRMPWRVEGMKRAATYTGLEIQYPRQPEWSDSDVEDLKENNGAGSLNTGSARSWLGHMHMLRQATQHTTTLILEDDADWDVDIRTQIVRVAEAVRNLTQSAVVGDSQDPGEKYPYGMDWDVLWLGHCGSSILEKQVNFHDPTIPPEAESFSPLVKSNVDKLRYVHETVDPLCVYAYAVTQESAKKILRKHTHGNTEGIDIWFLNMCREGKLRCIAVSPELFHEHEAAGVHDSYINGQDSQRVIDFERTTNIWHSARCNSKLHTQEHITCPNQYNDTGAGVLVSERD</sequence>
<evidence type="ECO:0000313" key="5">
    <source>
        <dbReference type="Proteomes" id="UP000774617"/>
    </source>
</evidence>
<reference evidence="4 5" key="1">
    <citation type="journal article" date="2021" name="Nat. Commun.">
        <title>Genetic determinants of endophytism in the Arabidopsis root mycobiome.</title>
        <authorList>
            <person name="Mesny F."/>
            <person name="Miyauchi S."/>
            <person name="Thiergart T."/>
            <person name="Pickel B."/>
            <person name="Atanasova L."/>
            <person name="Karlsson M."/>
            <person name="Huettel B."/>
            <person name="Barry K.W."/>
            <person name="Haridas S."/>
            <person name="Chen C."/>
            <person name="Bauer D."/>
            <person name="Andreopoulos W."/>
            <person name="Pangilinan J."/>
            <person name="LaButti K."/>
            <person name="Riley R."/>
            <person name="Lipzen A."/>
            <person name="Clum A."/>
            <person name="Drula E."/>
            <person name="Henrissat B."/>
            <person name="Kohler A."/>
            <person name="Grigoriev I.V."/>
            <person name="Martin F.M."/>
            <person name="Hacquard S."/>
        </authorList>
    </citation>
    <scope>NUCLEOTIDE SEQUENCE [LARGE SCALE GENOMIC DNA]</scope>
    <source>
        <strain evidence="4 5">MPI-SDFR-AT-0080</strain>
    </source>
</reference>
<keyword evidence="5" id="KW-1185">Reference proteome</keyword>
<proteinExistence type="inferred from homology"/>
<accession>A0ABQ8GJ99</accession>
<comment type="caution">
    <text evidence="4">The sequence shown here is derived from an EMBL/GenBank/DDBJ whole genome shotgun (WGS) entry which is preliminary data.</text>
</comment>
<dbReference type="EMBL" id="JAGTJR010000007">
    <property type="protein sequence ID" value="KAH7057167.1"/>
    <property type="molecule type" value="Genomic_DNA"/>
</dbReference>
<evidence type="ECO:0008006" key="6">
    <source>
        <dbReference type="Google" id="ProtNLM"/>
    </source>
</evidence>
<comment type="similarity">
    <text evidence="1">Belongs to the glycosyltransferase 25 family.</text>
</comment>
<evidence type="ECO:0000313" key="4">
    <source>
        <dbReference type="EMBL" id="KAH7057167.1"/>
    </source>
</evidence>
<dbReference type="InterPro" id="IPR050757">
    <property type="entry name" value="Collagen_mod_GT25"/>
</dbReference>
<dbReference type="Proteomes" id="UP000774617">
    <property type="component" value="Unassembled WGS sequence"/>
</dbReference>
<keyword evidence="2" id="KW-0328">Glycosyltransferase</keyword>
<gene>
    <name evidence="4" type="ORF">B0J12DRAFT_620004</name>
</gene>
<protein>
    <recommendedName>
        <fullName evidence="6">Glycosyl transferase family 25</fullName>
    </recommendedName>
</protein>
<dbReference type="PANTHER" id="PTHR10730">
    <property type="entry name" value="PROCOLLAGEN-LYSINE,2-OXOGLUTARATE 5-DIOXYGENASE/GLYCOSYLTRANSFERASE 25 FAMILY MEMBER"/>
    <property type="match status" value="1"/>
</dbReference>
<evidence type="ECO:0000256" key="2">
    <source>
        <dbReference type="ARBA" id="ARBA00022676"/>
    </source>
</evidence>